<dbReference type="NCBIfam" id="TIGR00689">
    <property type="entry name" value="rpiB_lacA_lacB"/>
    <property type="match status" value="1"/>
</dbReference>
<organism evidence="2 3">
    <name type="scientific">Candidatus Jorgensenbacteria bacterium GW2011_GWA1_48_11</name>
    <dbReference type="NCBI Taxonomy" id="1618660"/>
    <lineage>
        <taxon>Bacteria</taxon>
        <taxon>Candidatus Joergenseniibacteriota</taxon>
    </lineage>
</organism>
<evidence type="ECO:0008006" key="4">
    <source>
        <dbReference type="Google" id="ProtNLM"/>
    </source>
</evidence>
<dbReference type="NCBIfam" id="NF004051">
    <property type="entry name" value="PRK05571.1"/>
    <property type="match status" value="1"/>
</dbReference>
<reference evidence="2 3" key="1">
    <citation type="journal article" date="2015" name="Nature">
        <title>rRNA introns, odd ribosomes, and small enigmatic genomes across a large radiation of phyla.</title>
        <authorList>
            <person name="Brown C.T."/>
            <person name="Hug L.A."/>
            <person name="Thomas B.C."/>
            <person name="Sharon I."/>
            <person name="Castelle C.J."/>
            <person name="Singh A."/>
            <person name="Wilkins M.J."/>
            <person name="Williams K.H."/>
            <person name="Banfield J.F."/>
        </authorList>
    </citation>
    <scope>NUCLEOTIDE SEQUENCE [LARGE SCALE GENOMIC DNA]</scope>
</reference>
<dbReference type="PANTHER" id="PTHR30345">
    <property type="entry name" value="RIBOSE-5-PHOSPHATE ISOMERASE B"/>
    <property type="match status" value="1"/>
</dbReference>
<dbReference type="Proteomes" id="UP000034956">
    <property type="component" value="Unassembled WGS sequence"/>
</dbReference>
<dbReference type="GO" id="GO:0005975">
    <property type="term" value="P:carbohydrate metabolic process"/>
    <property type="evidence" value="ECO:0007669"/>
    <property type="project" value="InterPro"/>
</dbReference>
<dbReference type="Gene3D" id="3.40.1400.10">
    <property type="entry name" value="Sugar-phosphate isomerase, RpiB/LacA/LacB"/>
    <property type="match status" value="1"/>
</dbReference>
<protein>
    <recommendedName>
        <fullName evidence="4">Ribose-5-phosphate isomerase</fullName>
    </recommendedName>
</protein>
<accession>A0A0G1XAR7</accession>
<comment type="caution">
    <text evidence="2">The sequence shown here is derived from an EMBL/GenBank/DDBJ whole genome shotgun (WGS) entry which is preliminary data.</text>
</comment>
<evidence type="ECO:0000313" key="3">
    <source>
        <dbReference type="Proteomes" id="UP000034956"/>
    </source>
</evidence>
<proteinExistence type="inferred from homology"/>
<dbReference type="SUPFAM" id="SSF89623">
    <property type="entry name" value="Ribose/Galactose isomerase RpiB/AlsB"/>
    <property type="match status" value="1"/>
</dbReference>
<evidence type="ECO:0000313" key="2">
    <source>
        <dbReference type="EMBL" id="KKU91420.1"/>
    </source>
</evidence>
<comment type="similarity">
    <text evidence="1">Belongs to the LacAB/RpiB family.</text>
</comment>
<gene>
    <name evidence="2" type="ORF">UY23_C0001G0026</name>
</gene>
<dbReference type="GO" id="GO:0016861">
    <property type="term" value="F:intramolecular oxidoreductase activity, interconverting aldoses and ketoses"/>
    <property type="evidence" value="ECO:0007669"/>
    <property type="project" value="UniProtKB-ARBA"/>
</dbReference>
<dbReference type="InterPro" id="IPR036569">
    <property type="entry name" value="RpiB_LacA_LacB_sf"/>
</dbReference>
<dbReference type="AlphaFoldDB" id="A0A0G1XAR7"/>
<dbReference type="EMBL" id="LCPF01000001">
    <property type="protein sequence ID" value="KKU91420.1"/>
    <property type="molecule type" value="Genomic_DNA"/>
</dbReference>
<sequence>MVIYIGADHRGFELKEYLKNFLKNKGFEVVDVGNDHLDENDDYPDFAEKVAVKVNQDYENARGVLICGSGVGVDVVANKFMKVRSALVANPDQAFDSRNDDDANVLALAANYLALEDAQKILTVWLSTPFSGDPHHLRRIQKIVQLEFKISKPISEEEQN</sequence>
<dbReference type="PANTHER" id="PTHR30345:SF0">
    <property type="entry name" value="DNA DAMAGE-REPAIR_TOLERATION PROTEIN DRT102"/>
    <property type="match status" value="1"/>
</dbReference>
<dbReference type="PIRSF" id="PIRSF005384">
    <property type="entry name" value="RpiB_LacA_B"/>
    <property type="match status" value="1"/>
</dbReference>
<name>A0A0G1XAR7_9BACT</name>
<dbReference type="InterPro" id="IPR003500">
    <property type="entry name" value="RpiB_LacA_LacB"/>
</dbReference>
<evidence type="ECO:0000256" key="1">
    <source>
        <dbReference type="ARBA" id="ARBA00008754"/>
    </source>
</evidence>
<dbReference type="Pfam" id="PF02502">
    <property type="entry name" value="LacAB_rpiB"/>
    <property type="match status" value="1"/>
</dbReference>